<proteinExistence type="predicted"/>
<feature type="transmembrane region" description="Helical" evidence="1">
    <location>
        <begin position="60"/>
        <end position="79"/>
    </location>
</feature>
<dbReference type="InterPro" id="IPR019206">
    <property type="entry name" value="DUF2085_TM"/>
</dbReference>
<organism evidence="2">
    <name type="scientific">candidate division CPR3 bacterium</name>
    <dbReference type="NCBI Taxonomy" id="2268181"/>
    <lineage>
        <taxon>Bacteria</taxon>
        <taxon>Bacteria division CPR3</taxon>
    </lineage>
</organism>
<dbReference type="EMBL" id="DTGG01000151">
    <property type="protein sequence ID" value="HFZ09437.1"/>
    <property type="molecule type" value="Genomic_DNA"/>
</dbReference>
<dbReference type="Pfam" id="PF09858">
    <property type="entry name" value="DUF2085"/>
    <property type="match status" value="1"/>
</dbReference>
<accession>A0A7V3JAN2</accession>
<keyword evidence="1" id="KW-1133">Transmembrane helix</keyword>
<feature type="transmembrane region" description="Helical" evidence="1">
    <location>
        <begin position="116"/>
        <end position="137"/>
    </location>
</feature>
<reference evidence="2" key="1">
    <citation type="journal article" date="2020" name="mSystems">
        <title>Genome- and Community-Level Interaction Insights into Carbon Utilization and Element Cycling Functions of Hydrothermarchaeota in Hydrothermal Sediment.</title>
        <authorList>
            <person name="Zhou Z."/>
            <person name="Liu Y."/>
            <person name="Xu W."/>
            <person name="Pan J."/>
            <person name="Luo Z.H."/>
            <person name="Li M."/>
        </authorList>
    </citation>
    <scope>NUCLEOTIDE SEQUENCE [LARGE SCALE GENOMIC DNA]</scope>
    <source>
        <strain evidence="2">SpSt-757</strain>
    </source>
</reference>
<feature type="transmembrane region" description="Helical" evidence="1">
    <location>
        <begin position="34"/>
        <end position="54"/>
    </location>
</feature>
<keyword evidence="1" id="KW-0472">Membrane</keyword>
<name>A0A7V3JAN2_UNCC3</name>
<sequence>MEKWKIMRFILSHHPPSQISRTIRIKFLNKKVYLCARCSGECLGIITVFMILYFLKSLPLFLHASLIFFLPIPAIVDWTTQTMGYRESNNLLRLGTGMLFGGALVLFAYCILLNRLTLFCLSSGFYFFYCLIPCFILKRSGKLDQYLEYLDKEAKGVSFQ</sequence>
<evidence type="ECO:0000313" key="2">
    <source>
        <dbReference type="EMBL" id="HFZ09437.1"/>
    </source>
</evidence>
<protein>
    <submittedName>
        <fullName evidence="2">DUF2085 domain-containing protein</fullName>
    </submittedName>
</protein>
<comment type="caution">
    <text evidence="2">The sequence shown here is derived from an EMBL/GenBank/DDBJ whole genome shotgun (WGS) entry which is preliminary data.</text>
</comment>
<dbReference type="AlphaFoldDB" id="A0A7V3JAN2"/>
<feature type="transmembrane region" description="Helical" evidence="1">
    <location>
        <begin position="91"/>
        <end position="110"/>
    </location>
</feature>
<evidence type="ECO:0000256" key="1">
    <source>
        <dbReference type="SAM" id="Phobius"/>
    </source>
</evidence>
<gene>
    <name evidence="2" type="ORF">ENV41_04840</name>
</gene>
<keyword evidence="1" id="KW-0812">Transmembrane</keyword>